<proteinExistence type="predicted"/>
<dbReference type="Gene3D" id="2.60.120.1440">
    <property type="match status" value="1"/>
</dbReference>
<dbReference type="Pfam" id="PF04773">
    <property type="entry name" value="FecR"/>
    <property type="match status" value="1"/>
</dbReference>
<evidence type="ECO:0000259" key="2">
    <source>
        <dbReference type="Pfam" id="PF04773"/>
    </source>
</evidence>
<reference evidence="4" key="1">
    <citation type="submission" date="2024-07" db="EMBL/GenBank/DDBJ databases">
        <title>Complete genome sequence of Prevotella sp. YM-2024 GTC17253.</title>
        <authorList>
            <person name="Hayashi M."/>
            <person name="Muto Y."/>
            <person name="Tanaka K."/>
            <person name="Niwa H."/>
        </authorList>
    </citation>
    <scope>NUCLEOTIDE SEQUENCE</scope>
    <source>
        <strain evidence="4">GTC17253</strain>
    </source>
</reference>
<protein>
    <submittedName>
        <fullName evidence="4">FecR family protein</fullName>
    </submittedName>
</protein>
<organism evidence="4">
    <name type="scientific">Prevotella sp. GTC17253</name>
    <dbReference type="NCBI Taxonomy" id="3236793"/>
    <lineage>
        <taxon>Bacteria</taxon>
        <taxon>Pseudomonadati</taxon>
        <taxon>Bacteroidota</taxon>
        <taxon>Bacteroidia</taxon>
        <taxon>Bacteroidales</taxon>
        <taxon>Prevotellaceae</taxon>
        <taxon>Prevotella</taxon>
    </lineage>
</organism>
<dbReference type="PANTHER" id="PTHR30273">
    <property type="entry name" value="PERIPLASMIC SIGNAL SENSOR AND SIGMA FACTOR ACTIVATOR FECR-RELATED"/>
    <property type="match status" value="1"/>
</dbReference>
<dbReference type="PANTHER" id="PTHR30273:SF2">
    <property type="entry name" value="PROTEIN FECR"/>
    <property type="match status" value="1"/>
</dbReference>
<dbReference type="EMBL" id="AP035785">
    <property type="protein sequence ID" value="BFO72249.1"/>
    <property type="molecule type" value="Genomic_DNA"/>
</dbReference>
<dbReference type="PIRSF" id="PIRSF018266">
    <property type="entry name" value="FecR"/>
    <property type="match status" value="1"/>
</dbReference>
<keyword evidence="1" id="KW-0472">Membrane</keyword>
<dbReference type="Gene3D" id="3.55.50.30">
    <property type="match status" value="1"/>
</dbReference>
<dbReference type="AlphaFoldDB" id="A0AB33IRS7"/>
<sequence>MDERVNRYLEGSLNSQETEQLLLDAQASAELKADLIRAINMKALMTLHPQVANEAEGRERLQQRQKSQKRVATQRLMRQMLRYAAILILGIVGTVAVFKYHTAHQQPTAYQKLSVPEGQRAQITLPDGTSAWVNSGSTISFPSSFGNERTVQLHGEAYFDVAKDADHPFVVQAGGRRVKALGTEFNVRSYAPDAIDVSLYDGSVRVYEPSKEEQGTVLTPRQQLVIVGNQQRMLAVDQDDILWRDGIISFKSATMQEVAERLHQYYHVDIIIKNADIVNQEYTGKFRLHDGVTSILQLISKVHPFNINHNTEKDEIILY</sequence>
<evidence type="ECO:0000259" key="3">
    <source>
        <dbReference type="Pfam" id="PF16344"/>
    </source>
</evidence>
<dbReference type="InterPro" id="IPR012373">
    <property type="entry name" value="Ferrdict_sens_TM"/>
</dbReference>
<dbReference type="Pfam" id="PF16344">
    <property type="entry name" value="FecR_C"/>
    <property type="match status" value="1"/>
</dbReference>
<evidence type="ECO:0000256" key="1">
    <source>
        <dbReference type="SAM" id="Phobius"/>
    </source>
</evidence>
<gene>
    <name evidence="4" type="ORF">GTC17253_22150</name>
</gene>
<accession>A0AB33IRS7</accession>
<dbReference type="InterPro" id="IPR032508">
    <property type="entry name" value="FecR_C"/>
</dbReference>
<name>A0AB33IRS7_9BACT</name>
<feature type="transmembrane region" description="Helical" evidence="1">
    <location>
        <begin position="80"/>
        <end position="98"/>
    </location>
</feature>
<keyword evidence="1" id="KW-1133">Transmembrane helix</keyword>
<feature type="domain" description="FecR protein" evidence="2">
    <location>
        <begin position="112"/>
        <end position="205"/>
    </location>
</feature>
<evidence type="ECO:0000313" key="4">
    <source>
        <dbReference type="EMBL" id="BFO72249.1"/>
    </source>
</evidence>
<feature type="domain" description="Protein FecR C-terminal" evidence="3">
    <location>
        <begin position="248"/>
        <end position="317"/>
    </location>
</feature>
<dbReference type="GO" id="GO:0016989">
    <property type="term" value="F:sigma factor antagonist activity"/>
    <property type="evidence" value="ECO:0007669"/>
    <property type="project" value="TreeGrafter"/>
</dbReference>
<dbReference type="InterPro" id="IPR006860">
    <property type="entry name" value="FecR"/>
</dbReference>
<keyword evidence="1" id="KW-0812">Transmembrane</keyword>